<organism evidence="1 2">
    <name type="scientific">Halalkalibacter suaedae</name>
    <dbReference type="NCBI Taxonomy" id="2822140"/>
    <lineage>
        <taxon>Bacteria</taxon>
        <taxon>Bacillati</taxon>
        <taxon>Bacillota</taxon>
        <taxon>Bacilli</taxon>
        <taxon>Bacillales</taxon>
        <taxon>Bacillaceae</taxon>
        <taxon>Halalkalibacter</taxon>
    </lineage>
</organism>
<accession>A0A940WW17</accession>
<keyword evidence="2" id="KW-1185">Reference proteome</keyword>
<dbReference type="RefSeq" id="WP_210597330.1">
    <property type="nucleotide sequence ID" value="NZ_JAGKSQ010000004.1"/>
</dbReference>
<evidence type="ECO:0000313" key="2">
    <source>
        <dbReference type="Proteomes" id="UP000678228"/>
    </source>
</evidence>
<reference evidence="1" key="1">
    <citation type="submission" date="2021-03" db="EMBL/GenBank/DDBJ databases">
        <title>Bacillus suaedae sp. nov., isolated from Suaeda aralocaspica.</title>
        <authorList>
            <person name="Lei R.F.R."/>
        </authorList>
    </citation>
    <scope>NUCLEOTIDE SEQUENCE</scope>
    <source>
        <strain evidence="1">YZJH907-2</strain>
    </source>
</reference>
<evidence type="ECO:0000313" key="1">
    <source>
        <dbReference type="EMBL" id="MBP3951632.1"/>
    </source>
</evidence>
<sequence length="55" mass="6295">MRCGSKCFLVELEVDGEMHRKSVNARTQVDARKTIRVEYGVGAQIISVKEEKRDK</sequence>
<dbReference type="EMBL" id="JAGKSQ010000004">
    <property type="protein sequence ID" value="MBP3951632.1"/>
    <property type="molecule type" value="Genomic_DNA"/>
</dbReference>
<comment type="caution">
    <text evidence="1">The sequence shown here is derived from an EMBL/GenBank/DDBJ whole genome shotgun (WGS) entry which is preliminary data.</text>
</comment>
<protein>
    <submittedName>
        <fullName evidence="1">Uncharacterized protein</fullName>
    </submittedName>
</protein>
<gene>
    <name evidence="1" type="ORF">J7W16_10845</name>
</gene>
<dbReference type="AlphaFoldDB" id="A0A940WW17"/>
<name>A0A940WW17_9BACI</name>
<proteinExistence type="predicted"/>
<dbReference type="Proteomes" id="UP000678228">
    <property type="component" value="Unassembled WGS sequence"/>
</dbReference>